<accession>A0AAV4E0I1</accession>
<gene>
    <name evidence="2" type="ORF">PoB_007630900</name>
</gene>
<sequence>MILFQARIKGVSDILYIASSQQGDPRLSGPPSGQGDGGGARTRDRTFPSDLSADLPATVPPTFCENKLGRAKFQWVFEEEIALMMLLALH</sequence>
<name>A0AAV4E0I1_9GAST</name>
<organism evidence="2 3">
    <name type="scientific">Plakobranchus ocellatus</name>
    <dbReference type="NCBI Taxonomy" id="259542"/>
    <lineage>
        <taxon>Eukaryota</taxon>
        <taxon>Metazoa</taxon>
        <taxon>Spiralia</taxon>
        <taxon>Lophotrochozoa</taxon>
        <taxon>Mollusca</taxon>
        <taxon>Gastropoda</taxon>
        <taxon>Heterobranchia</taxon>
        <taxon>Euthyneura</taxon>
        <taxon>Panpulmonata</taxon>
        <taxon>Sacoglossa</taxon>
        <taxon>Placobranchoidea</taxon>
        <taxon>Plakobranchidae</taxon>
        <taxon>Plakobranchus</taxon>
    </lineage>
</organism>
<evidence type="ECO:0000313" key="2">
    <source>
        <dbReference type="EMBL" id="GFO49804.1"/>
    </source>
</evidence>
<dbReference type="EMBL" id="BLXT01008499">
    <property type="protein sequence ID" value="GFO49804.1"/>
    <property type="molecule type" value="Genomic_DNA"/>
</dbReference>
<evidence type="ECO:0000256" key="1">
    <source>
        <dbReference type="SAM" id="MobiDB-lite"/>
    </source>
</evidence>
<dbReference type="Proteomes" id="UP000735302">
    <property type="component" value="Unassembled WGS sequence"/>
</dbReference>
<reference evidence="2 3" key="1">
    <citation type="journal article" date="2021" name="Elife">
        <title>Chloroplast acquisition without the gene transfer in kleptoplastic sea slugs, Plakobranchus ocellatus.</title>
        <authorList>
            <person name="Maeda T."/>
            <person name="Takahashi S."/>
            <person name="Yoshida T."/>
            <person name="Shimamura S."/>
            <person name="Takaki Y."/>
            <person name="Nagai Y."/>
            <person name="Toyoda A."/>
            <person name="Suzuki Y."/>
            <person name="Arimoto A."/>
            <person name="Ishii H."/>
            <person name="Satoh N."/>
            <person name="Nishiyama T."/>
            <person name="Hasebe M."/>
            <person name="Maruyama T."/>
            <person name="Minagawa J."/>
            <person name="Obokata J."/>
            <person name="Shigenobu S."/>
        </authorList>
    </citation>
    <scope>NUCLEOTIDE SEQUENCE [LARGE SCALE GENOMIC DNA]</scope>
</reference>
<protein>
    <submittedName>
        <fullName evidence="2">Uncharacterized protein</fullName>
    </submittedName>
</protein>
<evidence type="ECO:0000313" key="3">
    <source>
        <dbReference type="Proteomes" id="UP000735302"/>
    </source>
</evidence>
<feature type="region of interest" description="Disordered" evidence="1">
    <location>
        <begin position="21"/>
        <end position="54"/>
    </location>
</feature>
<proteinExistence type="predicted"/>
<keyword evidence="3" id="KW-1185">Reference proteome</keyword>
<comment type="caution">
    <text evidence="2">The sequence shown here is derived from an EMBL/GenBank/DDBJ whole genome shotgun (WGS) entry which is preliminary data.</text>
</comment>
<dbReference type="AlphaFoldDB" id="A0AAV4E0I1"/>